<accession>A0A328CAF1</accession>
<name>A0A328CAF1_9DELT</name>
<evidence type="ECO:0000256" key="2">
    <source>
        <dbReference type="SAM" id="SignalP"/>
    </source>
</evidence>
<dbReference type="OrthoDB" id="9770043at2"/>
<feature type="compositionally biased region" description="Low complexity" evidence="1">
    <location>
        <begin position="32"/>
        <end position="51"/>
    </location>
</feature>
<dbReference type="AlphaFoldDB" id="A0A328CAF1"/>
<dbReference type="InterPro" id="IPR011042">
    <property type="entry name" value="6-blade_b-propeller_TolB-like"/>
</dbReference>
<dbReference type="InterPro" id="IPR011041">
    <property type="entry name" value="Quinoprot_gluc/sorb_DH_b-prop"/>
</dbReference>
<dbReference type="PROSITE" id="PS51257">
    <property type="entry name" value="PROKAR_LIPOPROTEIN"/>
    <property type="match status" value="1"/>
</dbReference>
<comment type="caution">
    <text evidence="4">The sequence shown here is derived from an EMBL/GenBank/DDBJ whole genome shotgun (WGS) entry which is preliminary data.</text>
</comment>
<evidence type="ECO:0000256" key="1">
    <source>
        <dbReference type="SAM" id="MobiDB-lite"/>
    </source>
</evidence>
<proteinExistence type="predicted"/>
<dbReference type="PANTHER" id="PTHR19328">
    <property type="entry name" value="HEDGEHOG-INTERACTING PROTEIN"/>
    <property type="match status" value="1"/>
</dbReference>
<gene>
    <name evidence="4" type="ORF">DL240_08085</name>
</gene>
<dbReference type="Pfam" id="PF07995">
    <property type="entry name" value="GSDH"/>
    <property type="match status" value="1"/>
</dbReference>
<feature type="compositionally biased region" description="Basic and acidic residues" evidence="1">
    <location>
        <begin position="57"/>
        <end position="67"/>
    </location>
</feature>
<dbReference type="PANTHER" id="PTHR19328:SF13">
    <property type="entry name" value="HIPL1 PROTEIN"/>
    <property type="match status" value="1"/>
</dbReference>
<evidence type="ECO:0000313" key="5">
    <source>
        <dbReference type="Proteomes" id="UP000249169"/>
    </source>
</evidence>
<keyword evidence="5" id="KW-1185">Reference proteome</keyword>
<feature type="chain" id="PRO_5016264344" evidence="2">
    <location>
        <begin position="20"/>
        <end position="393"/>
    </location>
</feature>
<dbReference type="EMBL" id="QHKO01000003">
    <property type="protein sequence ID" value="RAL22843.1"/>
    <property type="molecule type" value="Genomic_DNA"/>
</dbReference>
<organism evidence="4 5">
    <name type="scientific">Lujinxingia litoralis</name>
    <dbReference type="NCBI Taxonomy" id="2211119"/>
    <lineage>
        <taxon>Bacteria</taxon>
        <taxon>Deltaproteobacteria</taxon>
        <taxon>Bradymonadales</taxon>
        <taxon>Lujinxingiaceae</taxon>
        <taxon>Lujinxingia</taxon>
    </lineage>
</organism>
<feature type="signal peptide" evidence="2">
    <location>
        <begin position="1"/>
        <end position="19"/>
    </location>
</feature>
<keyword evidence="2" id="KW-0732">Signal</keyword>
<evidence type="ECO:0000313" key="4">
    <source>
        <dbReference type="EMBL" id="RAL22843.1"/>
    </source>
</evidence>
<feature type="region of interest" description="Disordered" evidence="1">
    <location>
        <begin position="26"/>
        <end position="67"/>
    </location>
</feature>
<feature type="domain" description="Glucose/Sorbosone dehydrogenase" evidence="3">
    <location>
        <begin position="79"/>
        <end position="377"/>
    </location>
</feature>
<dbReference type="Gene3D" id="2.120.10.30">
    <property type="entry name" value="TolB, C-terminal domain"/>
    <property type="match status" value="1"/>
</dbReference>
<dbReference type="InterPro" id="IPR012938">
    <property type="entry name" value="Glc/Sorbosone_DH"/>
</dbReference>
<dbReference type="RefSeq" id="WP_111729371.1">
    <property type="nucleotide sequence ID" value="NZ_QHKO01000003.1"/>
</dbReference>
<evidence type="ECO:0000259" key="3">
    <source>
        <dbReference type="Pfam" id="PF07995"/>
    </source>
</evidence>
<sequence length="393" mass="42693">MSVYLRVFVVALMLLAAAAACSKQRPVPVDDASLPSAEEPATPAPESGTPESATQENSKEGESGASERLEATVVATDLAAPWGITIPPDQRVFLTERDRGRVVEYVDGHVRIIRNLPVDATGEGGLLGITHSPEFETDNLLYVYYTTEDDNRIARFAPDSDAPADVIFSGIPRARIHNGGRIAFGPDGMLYVGTGDASVPERSQAPDSLAGKILRMTSQGGIPDDNPSPDSYVYTLGHRNVQGLTWDSQGRMYATEFGPGRDDEINLIEAGNNYGWPEVTGQANQEGFRDPIFVQQPADASWSGMTALVQGAIPGWEDQLIIASLRGQRLWRLELSPDGQEVVDSEALFMKEWGRLRAVVQAADGSLWVLTNNRDGRGIPRKGDDHIYRLAHP</sequence>
<dbReference type="SUPFAM" id="SSF50952">
    <property type="entry name" value="Soluble quinoprotein glucose dehydrogenase"/>
    <property type="match status" value="1"/>
</dbReference>
<reference evidence="4 5" key="1">
    <citation type="submission" date="2018-05" db="EMBL/GenBank/DDBJ databases">
        <title>Lujinxingia marina gen. nov. sp. nov., a new facultative anaerobic member of the class Deltaproteobacteria, and proposal of Lujinxingaceae fam. nov.</title>
        <authorList>
            <person name="Li C.-M."/>
        </authorList>
    </citation>
    <scope>NUCLEOTIDE SEQUENCE [LARGE SCALE GENOMIC DNA]</scope>
    <source>
        <strain evidence="4 5">B210</strain>
    </source>
</reference>
<dbReference type="Proteomes" id="UP000249169">
    <property type="component" value="Unassembled WGS sequence"/>
</dbReference>
<protein>
    <submittedName>
        <fullName evidence="4">Glucose sorbosone dehydrogenase</fullName>
    </submittedName>
</protein>